<proteinExistence type="predicted"/>
<dbReference type="EMBL" id="FLAC01000011">
    <property type="protein sequence ID" value="SAP88720.1"/>
    <property type="molecule type" value="Genomic_DNA"/>
</dbReference>
<dbReference type="AlphaFoldDB" id="A0A485BLB4"/>
<name>A0A485BLB4_RAOPL</name>
<evidence type="ECO:0000313" key="3">
    <source>
        <dbReference type="Proteomes" id="UP000078124"/>
    </source>
</evidence>
<dbReference type="Proteomes" id="UP000078124">
    <property type="component" value="Unassembled WGS sequence"/>
</dbReference>
<dbReference type="Proteomes" id="UP000345637">
    <property type="component" value="Unassembled WGS sequence"/>
</dbReference>
<evidence type="ECO:0000313" key="2">
    <source>
        <dbReference type="EMBL" id="VFS73834.1"/>
    </source>
</evidence>
<accession>A0A485BLB4</accession>
<evidence type="ECO:0000313" key="4">
    <source>
        <dbReference type="Proteomes" id="UP000345637"/>
    </source>
</evidence>
<evidence type="ECO:0000313" key="1">
    <source>
        <dbReference type="EMBL" id="SAP88720.1"/>
    </source>
</evidence>
<sequence>MIPLIGFSDRTLRENNPAPLGKSDIVICNISP</sequence>
<dbReference type="EMBL" id="CAADJE010000025">
    <property type="protein sequence ID" value="VFS73834.1"/>
    <property type="molecule type" value="Genomic_DNA"/>
</dbReference>
<gene>
    <name evidence="2" type="ORF">NCTC12998_04373</name>
    <name evidence="1" type="ORF">SAMEA2273876_03030</name>
</gene>
<protein>
    <submittedName>
        <fullName evidence="2">Uncharacterized protein</fullName>
    </submittedName>
</protein>
<organism evidence="2 4">
    <name type="scientific">Raoultella planticola</name>
    <name type="common">Klebsiella planticola</name>
    <dbReference type="NCBI Taxonomy" id="575"/>
    <lineage>
        <taxon>Bacteria</taxon>
        <taxon>Pseudomonadati</taxon>
        <taxon>Pseudomonadota</taxon>
        <taxon>Gammaproteobacteria</taxon>
        <taxon>Enterobacterales</taxon>
        <taxon>Enterobacteriaceae</taxon>
        <taxon>Klebsiella/Raoultella group</taxon>
        <taxon>Raoultella</taxon>
    </lineage>
</organism>
<reference evidence="2 4" key="1">
    <citation type="submission" date="2019-03" db="EMBL/GenBank/DDBJ databases">
        <authorList>
            <consortium name="Pathogen Informatics"/>
        </authorList>
    </citation>
    <scope>NUCLEOTIDE SEQUENCE [LARGE SCALE GENOMIC DNA]</scope>
    <source>
        <strain evidence="1 3">2880STDY5682802</strain>
        <strain evidence="2 4">NCTC12998</strain>
    </source>
</reference>